<comment type="caution">
    <text evidence="6">The sequence shown here is derived from an EMBL/GenBank/DDBJ whole genome shotgun (WGS) entry which is preliminary data.</text>
</comment>
<dbReference type="EMBL" id="QOKY01000179">
    <property type="protein sequence ID" value="RMZ54397.1"/>
    <property type="molecule type" value="Genomic_DNA"/>
</dbReference>
<keyword evidence="3" id="KW-0378">Hydrolase</keyword>
<evidence type="ECO:0000313" key="7">
    <source>
        <dbReference type="Proteomes" id="UP000279271"/>
    </source>
</evidence>
<evidence type="ECO:0000256" key="3">
    <source>
        <dbReference type="ARBA" id="ARBA00022801"/>
    </source>
</evidence>
<evidence type="ECO:0000256" key="1">
    <source>
        <dbReference type="ARBA" id="ARBA00009589"/>
    </source>
</evidence>
<evidence type="ECO:0000256" key="2">
    <source>
        <dbReference type="ARBA" id="ARBA00022723"/>
    </source>
</evidence>
<comment type="similarity">
    <text evidence="1">Belongs to the 5'(3')-deoxyribonucleotidase family.</text>
</comment>
<reference evidence="7" key="1">
    <citation type="journal article" date="2018" name="Algal Res.">
        <title>Characterization of plant carbon substrate utilization by Auxenochlorella protothecoides.</title>
        <authorList>
            <person name="Vogler B.W."/>
            <person name="Starkenburg S.R."/>
            <person name="Sudasinghe N."/>
            <person name="Schambach J.Y."/>
            <person name="Rollin J.A."/>
            <person name="Pattathil S."/>
            <person name="Barry A.N."/>
        </authorList>
    </citation>
    <scope>NUCLEOTIDE SEQUENCE [LARGE SCALE GENOMIC DNA]</scope>
    <source>
        <strain evidence="7">UTEX 25</strain>
    </source>
</reference>
<dbReference type="Gene3D" id="3.40.50.1000">
    <property type="entry name" value="HAD superfamily/HAD-like"/>
    <property type="match status" value="2"/>
</dbReference>
<dbReference type="InterPro" id="IPR023214">
    <property type="entry name" value="HAD_sf"/>
</dbReference>
<name>A0A3M7KVM0_AUXPR</name>
<gene>
    <name evidence="6" type="ORF">APUTEX25_001973</name>
</gene>
<dbReference type="PANTHER" id="PTHR12103:SF15">
    <property type="entry name" value="CYTOSOLIC PURINE 5'-NUCLEOTIDASE"/>
    <property type="match status" value="1"/>
</dbReference>
<evidence type="ECO:0008006" key="8">
    <source>
        <dbReference type="Google" id="ProtNLM"/>
    </source>
</evidence>
<dbReference type="Proteomes" id="UP000279271">
    <property type="component" value="Unassembled WGS sequence"/>
</dbReference>
<evidence type="ECO:0000313" key="6">
    <source>
        <dbReference type="EMBL" id="RMZ54397.1"/>
    </source>
</evidence>
<dbReference type="InterPro" id="IPR036412">
    <property type="entry name" value="HAD-like_sf"/>
</dbReference>
<evidence type="ECO:0000256" key="5">
    <source>
        <dbReference type="SAM" id="MobiDB-lite"/>
    </source>
</evidence>
<feature type="region of interest" description="Disordered" evidence="5">
    <location>
        <begin position="232"/>
        <end position="251"/>
    </location>
</feature>
<evidence type="ECO:0000256" key="4">
    <source>
        <dbReference type="ARBA" id="ARBA00022842"/>
    </source>
</evidence>
<organism evidence="6 7">
    <name type="scientific">Auxenochlorella protothecoides</name>
    <name type="common">Green microalga</name>
    <name type="synonym">Chlorella protothecoides</name>
    <dbReference type="NCBI Taxonomy" id="3075"/>
    <lineage>
        <taxon>Eukaryota</taxon>
        <taxon>Viridiplantae</taxon>
        <taxon>Chlorophyta</taxon>
        <taxon>core chlorophytes</taxon>
        <taxon>Trebouxiophyceae</taxon>
        <taxon>Chlorellales</taxon>
        <taxon>Chlorellaceae</taxon>
        <taxon>Auxenochlorella</taxon>
    </lineage>
</organism>
<keyword evidence="4" id="KW-0460">Magnesium</keyword>
<dbReference type="GO" id="GO:0008253">
    <property type="term" value="F:5'-nucleotidase activity"/>
    <property type="evidence" value="ECO:0007669"/>
    <property type="project" value="TreeGrafter"/>
</dbReference>
<dbReference type="GO" id="GO:0046872">
    <property type="term" value="F:metal ion binding"/>
    <property type="evidence" value="ECO:0007669"/>
    <property type="project" value="UniProtKB-KW"/>
</dbReference>
<dbReference type="InterPro" id="IPR008380">
    <property type="entry name" value="HAD-SF_hydro_IG_5-nucl"/>
</dbReference>
<dbReference type="PANTHER" id="PTHR12103">
    <property type="entry name" value="5'-NUCLEOTIDASE DOMAIN-CONTAINING"/>
    <property type="match status" value="1"/>
</dbReference>
<sequence length="409" mass="45407">MPPSRRIFCNRSLNMAAVRAVGFDMDYTLAQYKPETFEVLAHDETVKKLVSAFGYPKPAYALIDTLFSLAEAHLFMQLVELLDAGGSGLPLGKQYADLYRDVRGAVDLCHRDGSIKREVAADPARYIHADPSLGPVLGALRASGKRVFLATNSLWDYTHVVMNYLVEGRVGAARSTSWLSRFDVVVTGCGKPRFFAERKDLFEVHPPSGMLWNTEGGSPMVPIGEDDLPSAALGSTAPSARDVAPPRPGGEARVFQGGSFHDLHKMLGVAAGSEVLYVGDHIYGDVLRSKKALGWRTMLVIPELESELQGLAERGGDMAELRRLRRMRDAVDDRLQRDRLRGLHQSLLQRHHEHFHPVWGQIERFACLYTSHVANLMFYSPDKSYKARPDTMCHEDELAPASELPPPCP</sequence>
<dbReference type="SUPFAM" id="SSF56784">
    <property type="entry name" value="HAD-like"/>
    <property type="match status" value="1"/>
</dbReference>
<dbReference type="Pfam" id="PF05761">
    <property type="entry name" value="5_nucleotid"/>
    <property type="match status" value="2"/>
</dbReference>
<accession>A0A3M7KVM0</accession>
<dbReference type="AlphaFoldDB" id="A0A3M7KVM0"/>
<protein>
    <recommendedName>
        <fullName evidence="8">Cytosolic purine 5'-nucleotidase</fullName>
    </recommendedName>
</protein>
<keyword evidence="2" id="KW-0479">Metal-binding</keyword>
<proteinExistence type="inferred from homology"/>